<reference evidence="2 3" key="1">
    <citation type="submission" date="2019-08" db="EMBL/GenBank/DDBJ databases">
        <authorList>
            <person name="Peeters C."/>
        </authorList>
    </citation>
    <scope>NUCLEOTIDE SEQUENCE [LARGE SCALE GENOMIC DNA]</scope>
    <source>
        <strain evidence="2 3">LMG 31111</strain>
    </source>
</reference>
<name>A0A5E4RMM7_9BURK</name>
<dbReference type="AlphaFoldDB" id="A0A5E4RMM7"/>
<proteinExistence type="predicted"/>
<dbReference type="EMBL" id="CABPSE010000001">
    <property type="protein sequence ID" value="VVD64586.1"/>
    <property type="molecule type" value="Genomic_DNA"/>
</dbReference>
<dbReference type="Proteomes" id="UP000383971">
    <property type="component" value="Unassembled WGS sequence"/>
</dbReference>
<gene>
    <name evidence="2" type="ORF">PCO31111_00291</name>
</gene>
<feature type="region of interest" description="Disordered" evidence="1">
    <location>
        <begin position="27"/>
        <end position="51"/>
    </location>
</feature>
<sequence length="74" mass="8319">MSSRAPLRTPEIQNHDISRYIVEAKHTTSPAMATSQGHATRQTMRQPRRAGVGQCPMLHEELAYPLNKKLPDLP</sequence>
<evidence type="ECO:0000256" key="1">
    <source>
        <dbReference type="SAM" id="MobiDB-lite"/>
    </source>
</evidence>
<evidence type="ECO:0000313" key="2">
    <source>
        <dbReference type="EMBL" id="VVD64586.1"/>
    </source>
</evidence>
<feature type="compositionally biased region" description="Polar residues" evidence="1">
    <location>
        <begin position="27"/>
        <end position="45"/>
    </location>
</feature>
<organism evidence="2 3">
    <name type="scientific">Pandoraea communis</name>
    <dbReference type="NCBI Taxonomy" id="2508297"/>
    <lineage>
        <taxon>Bacteria</taxon>
        <taxon>Pseudomonadati</taxon>
        <taxon>Pseudomonadota</taxon>
        <taxon>Betaproteobacteria</taxon>
        <taxon>Burkholderiales</taxon>
        <taxon>Burkholderiaceae</taxon>
        <taxon>Pandoraea</taxon>
    </lineage>
</organism>
<evidence type="ECO:0000313" key="3">
    <source>
        <dbReference type="Proteomes" id="UP000383971"/>
    </source>
</evidence>
<protein>
    <submittedName>
        <fullName evidence="2">Uncharacterized protein</fullName>
    </submittedName>
</protein>
<accession>A0A5E4RMM7</accession>
<keyword evidence="3" id="KW-1185">Reference proteome</keyword>